<reference evidence="2 3" key="1">
    <citation type="journal article" date="2019" name="Sci. Rep.">
        <title>Orb-weaving spider Araneus ventricosus genome elucidates the spidroin gene catalogue.</title>
        <authorList>
            <person name="Kono N."/>
            <person name="Nakamura H."/>
            <person name="Ohtoshi R."/>
            <person name="Moran D.A.P."/>
            <person name="Shinohara A."/>
            <person name="Yoshida Y."/>
            <person name="Fujiwara M."/>
            <person name="Mori M."/>
            <person name="Tomita M."/>
            <person name="Arakawa K."/>
        </authorList>
    </citation>
    <scope>NUCLEOTIDE SEQUENCE [LARGE SCALE GENOMIC DNA]</scope>
</reference>
<name>A0A4Y2SBU2_ARAVE</name>
<dbReference type="AlphaFoldDB" id="A0A4Y2SBU2"/>
<evidence type="ECO:0000256" key="1">
    <source>
        <dbReference type="SAM" id="MobiDB-lite"/>
    </source>
</evidence>
<dbReference type="EMBL" id="BGPR01020741">
    <property type="protein sequence ID" value="GBN85371.1"/>
    <property type="molecule type" value="Genomic_DNA"/>
</dbReference>
<keyword evidence="3" id="KW-1185">Reference proteome</keyword>
<organism evidence="2 3">
    <name type="scientific">Araneus ventricosus</name>
    <name type="common">Orbweaver spider</name>
    <name type="synonym">Epeira ventricosa</name>
    <dbReference type="NCBI Taxonomy" id="182803"/>
    <lineage>
        <taxon>Eukaryota</taxon>
        <taxon>Metazoa</taxon>
        <taxon>Ecdysozoa</taxon>
        <taxon>Arthropoda</taxon>
        <taxon>Chelicerata</taxon>
        <taxon>Arachnida</taxon>
        <taxon>Araneae</taxon>
        <taxon>Araneomorphae</taxon>
        <taxon>Entelegynae</taxon>
        <taxon>Araneoidea</taxon>
        <taxon>Araneidae</taxon>
        <taxon>Araneus</taxon>
    </lineage>
</organism>
<sequence>MHGQHVGYLSMRSKKQNRAATASESSLPTLEEGRKAETKRQNSKRRADTRIQARRNAHHGAQQEVLGATALGIPCLGATLVLAEPIRSGPPPGQ</sequence>
<feature type="compositionally biased region" description="Basic and acidic residues" evidence="1">
    <location>
        <begin position="31"/>
        <end position="51"/>
    </location>
</feature>
<feature type="compositionally biased region" description="Polar residues" evidence="1">
    <location>
        <begin position="18"/>
        <end position="28"/>
    </location>
</feature>
<gene>
    <name evidence="2" type="ORF">AVEN_45872_1</name>
</gene>
<accession>A0A4Y2SBU2</accession>
<evidence type="ECO:0000313" key="2">
    <source>
        <dbReference type="EMBL" id="GBN85371.1"/>
    </source>
</evidence>
<dbReference type="Proteomes" id="UP000499080">
    <property type="component" value="Unassembled WGS sequence"/>
</dbReference>
<comment type="caution">
    <text evidence="2">The sequence shown here is derived from an EMBL/GenBank/DDBJ whole genome shotgun (WGS) entry which is preliminary data.</text>
</comment>
<proteinExistence type="predicted"/>
<protein>
    <submittedName>
        <fullName evidence="2">Uncharacterized protein</fullName>
    </submittedName>
</protein>
<feature type="region of interest" description="Disordered" evidence="1">
    <location>
        <begin position="1"/>
        <end position="61"/>
    </location>
</feature>
<evidence type="ECO:0000313" key="3">
    <source>
        <dbReference type="Proteomes" id="UP000499080"/>
    </source>
</evidence>